<evidence type="ECO:0000313" key="10">
    <source>
        <dbReference type="EMBL" id="SPD18465.1"/>
    </source>
</evidence>
<dbReference type="Gene3D" id="3.30.750.24">
    <property type="entry name" value="STAS domain"/>
    <property type="match status" value="1"/>
</dbReference>
<feature type="transmembrane region" description="Helical" evidence="8">
    <location>
        <begin position="589"/>
        <end position="617"/>
    </location>
</feature>
<feature type="transmembrane region" description="Helical" evidence="8">
    <location>
        <begin position="560"/>
        <end position="577"/>
    </location>
</feature>
<evidence type="ECO:0000256" key="1">
    <source>
        <dbReference type="ARBA" id="ARBA00004141"/>
    </source>
</evidence>
<dbReference type="Pfam" id="PF01740">
    <property type="entry name" value="STAS"/>
    <property type="match status" value="1"/>
</dbReference>
<feature type="region of interest" description="Disordered" evidence="7">
    <location>
        <begin position="1"/>
        <end position="24"/>
    </location>
</feature>
<keyword evidence="3" id="KW-0813">Transport</keyword>
<evidence type="ECO:0000256" key="7">
    <source>
        <dbReference type="SAM" id="MobiDB-lite"/>
    </source>
</evidence>
<protein>
    <recommendedName>
        <fullName evidence="9">STAS domain-containing protein</fullName>
    </recommendedName>
</protein>
<dbReference type="SUPFAM" id="SSF52091">
    <property type="entry name" value="SpoIIaa-like"/>
    <property type="match status" value="1"/>
</dbReference>
<comment type="similarity">
    <text evidence="2">Belongs to the SLC26A/SulP transporter (TC 2.A.53) family.</text>
</comment>
<evidence type="ECO:0000256" key="5">
    <source>
        <dbReference type="ARBA" id="ARBA00022989"/>
    </source>
</evidence>
<dbReference type="GO" id="GO:0008271">
    <property type="term" value="F:secondary active sulfate transmembrane transporter activity"/>
    <property type="evidence" value="ECO:0007669"/>
    <property type="project" value="InterPro"/>
</dbReference>
<evidence type="ECO:0000256" key="8">
    <source>
        <dbReference type="SAM" id="Phobius"/>
    </source>
</evidence>
<dbReference type="InterPro" id="IPR002645">
    <property type="entry name" value="STAS_dom"/>
</dbReference>
<dbReference type="PANTHER" id="PTHR11814">
    <property type="entry name" value="SULFATE TRANSPORTER"/>
    <property type="match status" value="1"/>
</dbReference>
<dbReference type="CDD" id="cd07042">
    <property type="entry name" value="STAS_SulP_like_sulfate_transporter"/>
    <property type="match status" value="1"/>
</dbReference>
<dbReference type="FunFam" id="3.30.750.24:FF:000002">
    <property type="entry name" value="Sulfate transporter 31"/>
    <property type="match status" value="1"/>
</dbReference>
<comment type="subcellular location">
    <subcellularLocation>
        <location evidence="1">Membrane</location>
        <topology evidence="1">Multi-pass membrane protein</topology>
    </subcellularLocation>
</comment>
<feature type="transmembrane region" description="Helical" evidence="8">
    <location>
        <begin position="321"/>
        <end position="343"/>
    </location>
</feature>
<dbReference type="GO" id="GO:0016020">
    <property type="term" value="C:membrane"/>
    <property type="evidence" value="ECO:0007669"/>
    <property type="project" value="UniProtKB-SubCell"/>
</dbReference>
<accession>A0A2N9I2B3</accession>
<dbReference type="PROSITE" id="PS01130">
    <property type="entry name" value="SLC26A"/>
    <property type="match status" value="1"/>
</dbReference>
<evidence type="ECO:0000256" key="2">
    <source>
        <dbReference type="ARBA" id="ARBA00008692"/>
    </source>
</evidence>
<sequence length="776" mass="85044">MASMAEAQSFPFESDQGHQGQGPRAHRLTHCFSLSSSSPISLSLSQLDRTKVAPDLLLAVCGGGVNMGFCVGFDDGCFGRGVMDLVVFRFLGFRSRLIWFSDLDGGSVMVLVNPVNTGTASHRTAVTGMIDIPQTLWYNGIRVEHVACQETSLAISAEVAVMPPMQIHKVCLPPKQTTLQKLKHRLTEIFFPDDPLYRCKNQTWFKKLILCLQFFFPIFQWGSEYNVSLLRSDVISGLTIASLAIPQGISYAKLANLPPIVGLYSSFVPPLIYSLLGSSRHLAVGPVSIASLVMGSMLSFFRSTKVSNCAHRKLSFRLGFVIDFLSKATLVGFMAGAAVIVSLQQLKGLLGIVHFTSKMQIIPVVSSVLSNKDEWSWQTIVMGFGFLFFLLTARHISNRNPKLFWITAAAPLTSVILSTLLVFLLKSKVHGITIIGHLPKGLNPPSLNMLYFSGPYLGVAIKTGIVTGILSLTEGIAVGRTFAALKNYQVDGNKEMMAIGIMNIAGTCSSCYVTTGSFSRSAVSYNAGAQTAVSNIVMASAVLVTLLFLMPLFYYTPNVILAAIIITAVIGLIDYQAAYKLWKVDKLDFVACFCSFFGVLFISVPLGLAIAVAVSVFKILLHVTRPNTLILGNIRGTQIYQNLSRYREASRIPSFLILAVEAPIYFANSTYLQERILRWVREEEEWIKENNANTLKCVILDMTAVTAIDTSGIDTVCEIRKMLEKRSLQLVLANPVGTVMEKLHQSKVLDSFGIYGLYLSVGEAVAHISSLWRAQP</sequence>
<dbReference type="InterPro" id="IPR001902">
    <property type="entry name" value="SLC26A/SulP_fam"/>
</dbReference>
<dbReference type="InterPro" id="IPR036513">
    <property type="entry name" value="STAS_dom_sf"/>
</dbReference>
<feature type="domain" description="STAS" evidence="9">
    <location>
        <begin position="645"/>
        <end position="768"/>
    </location>
</feature>
<evidence type="ECO:0000256" key="6">
    <source>
        <dbReference type="ARBA" id="ARBA00023136"/>
    </source>
</evidence>
<name>A0A2N9I2B3_FAGSY</name>
<dbReference type="EMBL" id="OIVN01004635">
    <property type="protein sequence ID" value="SPD18465.1"/>
    <property type="molecule type" value="Genomic_DNA"/>
</dbReference>
<dbReference type="InterPro" id="IPR011547">
    <property type="entry name" value="SLC26A/SulP_dom"/>
</dbReference>
<dbReference type="InterPro" id="IPR018045">
    <property type="entry name" value="S04_transporter_CS"/>
</dbReference>
<organism evidence="10">
    <name type="scientific">Fagus sylvatica</name>
    <name type="common">Beechnut</name>
    <dbReference type="NCBI Taxonomy" id="28930"/>
    <lineage>
        <taxon>Eukaryota</taxon>
        <taxon>Viridiplantae</taxon>
        <taxon>Streptophyta</taxon>
        <taxon>Embryophyta</taxon>
        <taxon>Tracheophyta</taxon>
        <taxon>Spermatophyta</taxon>
        <taxon>Magnoliopsida</taxon>
        <taxon>eudicotyledons</taxon>
        <taxon>Gunneridae</taxon>
        <taxon>Pentapetalae</taxon>
        <taxon>rosids</taxon>
        <taxon>fabids</taxon>
        <taxon>Fagales</taxon>
        <taxon>Fagaceae</taxon>
        <taxon>Fagus</taxon>
    </lineage>
</organism>
<keyword evidence="6 8" id="KW-0472">Membrane</keyword>
<feature type="transmembrane region" description="Helical" evidence="8">
    <location>
        <begin position="536"/>
        <end position="554"/>
    </location>
</feature>
<feature type="transmembrane region" description="Helical" evidence="8">
    <location>
        <begin position="282"/>
        <end position="301"/>
    </location>
</feature>
<keyword evidence="5 8" id="KW-1133">Transmembrane helix</keyword>
<reference evidence="10" key="1">
    <citation type="submission" date="2018-02" db="EMBL/GenBank/DDBJ databases">
        <authorList>
            <person name="Cohen D.B."/>
            <person name="Kent A.D."/>
        </authorList>
    </citation>
    <scope>NUCLEOTIDE SEQUENCE</scope>
</reference>
<evidence type="ECO:0000259" key="9">
    <source>
        <dbReference type="PROSITE" id="PS50801"/>
    </source>
</evidence>
<feature type="transmembrane region" description="Helical" evidence="8">
    <location>
        <begin position="375"/>
        <end position="391"/>
    </location>
</feature>
<proteinExistence type="inferred from homology"/>
<dbReference type="PROSITE" id="PS50801">
    <property type="entry name" value="STAS"/>
    <property type="match status" value="1"/>
</dbReference>
<evidence type="ECO:0000256" key="4">
    <source>
        <dbReference type="ARBA" id="ARBA00022692"/>
    </source>
</evidence>
<feature type="transmembrane region" description="Helical" evidence="8">
    <location>
        <begin position="403"/>
        <end position="425"/>
    </location>
</feature>
<keyword evidence="4 8" id="KW-0812">Transmembrane</keyword>
<gene>
    <name evidence="10" type="ORF">FSB_LOCUS46347</name>
</gene>
<dbReference type="NCBIfam" id="TIGR00815">
    <property type="entry name" value="sulP"/>
    <property type="match status" value="1"/>
</dbReference>
<evidence type="ECO:0000256" key="3">
    <source>
        <dbReference type="ARBA" id="ARBA00022448"/>
    </source>
</evidence>
<dbReference type="Pfam" id="PF00916">
    <property type="entry name" value="Sulfate_transp"/>
    <property type="match status" value="1"/>
</dbReference>
<dbReference type="AlphaFoldDB" id="A0A2N9I2B3"/>
<feature type="transmembrane region" description="Helical" evidence="8">
    <location>
        <begin position="496"/>
        <end position="515"/>
    </location>
</feature>